<dbReference type="AlphaFoldDB" id="H6LGJ9"/>
<dbReference type="InterPro" id="IPR023813">
    <property type="entry name" value="HsmA-like"/>
</dbReference>
<keyword evidence="1" id="KW-0812">Transmembrane</keyword>
<organism evidence="2 3">
    <name type="scientific">Acetobacterium woodii (strain ATCC 29683 / DSM 1030 / JCM 2381 / KCTC 1655 / WB1)</name>
    <dbReference type="NCBI Taxonomy" id="931626"/>
    <lineage>
        <taxon>Bacteria</taxon>
        <taxon>Bacillati</taxon>
        <taxon>Bacillota</taxon>
        <taxon>Clostridia</taxon>
        <taxon>Eubacteriales</taxon>
        <taxon>Eubacteriaceae</taxon>
        <taxon>Acetobacterium</taxon>
    </lineage>
</organism>
<name>H6LGJ9_ACEWD</name>
<gene>
    <name evidence="2" type="ordered locus">Awo_c15450</name>
</gene>
<dbReference type="Proteomes" id="UP000007177">
    <property type="component" value="Chromosome"/>
</dbReference>
<feature type="transmembrane region" description="Helical" evidence="1">
    <location>
        <begin position="65"/>
        <end position="88"/>
    </location>
</feature>
<dbReference type="eggNOG" id="ENOG5032TIN">
    <property type="taxonomic scope" value="Bacteria"/>
</dbReference>
<evidence type="ECO:0000313" key="3">
    <source>
        <dbReference type="Proteomes" id="UP000007177"/>
    </source>
</evidence>
<dbReference type="KEGG" id="awo:Awo_c15450"/>
<keyword evidence="3" id="KW-1185">Reference proteome</keyword>
<evidence type="ECO:0000313" key="2">
    <source>
        <dbReference type="EMBL" id="AFA48327.1"/>
    </source>
</evidence>
<keyword evidence="1" id="KW-1133">Transmembrane helix</keyword>
<dbReference type="STRING" id="931626.Awo_c15450"/>
<keyword evidence="1" id="KW-0472">Membrane</keyword>
<accession>H6LGJ9</accession>
<proteinExistence type="predicted"/>
<feature type="transmembrane region" description="Helical" evidence="1">
    <location>
        <begin position="34"/>
        <end position="59"/>
    </location>
</feature>
<feature type="transmembrane region" description="Helical" evidence="1">
    <location>
        <begin position="6"/>
        <end position="22"/>
    </location>
</feature>
<evidence type="ECO:0000256" key="1">
    <source>
        <dbReference type="SAM" id="Phobius"/>
    </source>
</evidence>
<protein>
    <submittedName>
        <fullName evidence="2">Putative membrane protein</fullName>
    </submittedName>
</protein>
<dbReference type="EMBL" id="CP002987">
    <property type="protein sequence ID" value="AFA48327.1"/>
    <property type="molecule type" value="Genomic_DNA"/>
</dbReference>
<dbReference type="NCBIfam" id="TIGR03987">
    <property type="entry name" value="HsmA family protein"/>
    <property type="match status" value="1"/>
</dbReference>
<dbReference type="HOGENOM" id="CLU_137819_0_0_9"/>
<dbReference type="OrthoDB" id="5396526at2"/>
<reference evidence="2 3" key="2">
    <citation type="journal article" date="2012" name="PLoS ONE">
        <title>An ancient pathway combining carbon dioxide fixation with the generation and utilization of a sodium ion gradient for ATP synthesis.</title>
        <authorList>
            <person name="Poehlein A."/>
            <person name="Schmidt S."/>
            <person name="Kaster A.K."/>
            <person name="Goenrich M."/>
            <person name="Vollmers J."/>
            <person name="Thurmer A."/>
            <person name="Bertsch J."/>
            <person name="Schuchmann K."/>
            <person name="Voigt B."/>
            <person name="Hecker M."/>
            <person name="Daniel R."/>
            <person name="Thauer R.K."/>
            <person name="Gottschalk G."/>
            <person name="Muller V."/>
        </authorList>
    </citation>
    <scope>NUCLEOTIDE SEQUENCE [LARGE SCALE GENOMIC DNA]</scope>
    <source>
        <strain evidence="3">ATCC 29683 / DSM 1030 / JCM 2381 / KCTC 1655 / WB1</strain>
    </source>
</reference>
<dbReference type="RefSeq" id="WP_014355930.1">
    <property type="nucleotide sequence ID" value="NC_016894.1"/>
</dbReference>
<reference evidence="3" key="1">
    <citation type="submission" date="2011-07" db="EMBL/GenBank/DDBJ databases">
        <title>Complete genome sequence of Acetobacterium woodii.</title>
        <authorList>
            <person name="Poehlein A."/>
            <person name="Schmidt S."/>
            <person name="Kaster A.-K."/>
            <person name="Goenrich M."/>
            <person name="Vollmers J."/>
            <person name="Thuermer A."/>
            <person name="Gottschalk G."/>
            <person name="Thauer R.K."/>
            <person name="Daniel R."/>
            <person name="Mueller V."/>
        </authorList>
    </citation>
    <scope>NUCLEOTIDE SEQUENCE [LARGE SCALE GENOMIC DNA]</scope>
    <source>
        <strain evidence="3">ATCC 29683 / DSM 1030 / JCM 2381 / KCTC 1655 / WB1</strain>
    </source>
</reference>
<sequence length="122" mass="13913">MLIYAIVFISTACLLYTIGVWSEKIQKKLKVWHVCVFWGGFLFDTLGTSIMGTLAGGMFQFNFHGITGIAAIILMLFHAIWATIVVVRDDEKMKREFSKFSIFVWFIWLIPMVSGMIYGVGM</sequence>
<feature type="transmembrane region" description="Helical" evidence="1">
    <location>
        <begin position="100"/>
        <end position="120"/>
    </location>
</feature>